<dbReference type="EMBL" id="JAHESD010000012">
    <property type="protein sequence ID" value="MBT1703169.1"/>
    <property type="molecule type" value="Genomic_DNA"/>
</dbReference>
<dbReference type="InterPro" id="IPR013325">
    <property type="entry name" value="RNA_pol_sigma_r2"/>
</dbReference>
<dbReference type="PANTHER" id="PTHR43133">
    <property type="entry name" value="RNA POLYMERASE ECF-TYPE SIGMA FACTO"/>
    <property type="match status" value="1"/>
</dbReference>
<evidence type="ECO:0000313" key="8">
    <source>
        <dbReference type="Proteomes" id="UP000772618"/>
    </source>
</evidence>
<comment type="caution">
    <text evidence="7">The sequence shown here is derived from an EMBL/GenBank/DDBJ whole genome shotgun (WGS) entry which is preliminary data.</text>
</comment>
<evidence type="ECO:0000256" key="2">
    <source>
        <dbReference type="ARBA" id="ARBA00023015"/>
    </source>
</evidence>
<accession>A0ABS5VQN1</accession>
<dbReference type="Gene3D" id="1.10.10.10">
    <property type="entry name" value="Winged helix-like DNA-binding domain superfamily/Winged helix DNA-binding domain"/>
    <property type="match status" value="1"/>
</dbReference>
<keyword evidence="8" id="KW-1185">Reference proteome</keyword>
<dbReference type="PANTHER" id="PTHR43133:SF62">
    <property type="entry name" value="RNA POLYMERASE SIGMA FACTOR SIGZ"/>
    <property type="match status" value="1"/>
</dbReference>
<reference evidence="7 8" key="1">
    <citation type="submission" date="2021-05" db="EMBL/GenBank/DDBJ databases">
        <title>A Polyphasic approach of four new species of the genus Ohtaekwangia: Ohtaekwangia histidinii sp. nov., Ohtaekwangia cretensis sp. nov., Ohtaekwangia indiensis sp. nov., Ohtaekwangia reichenbachii sp. nov. from diverse environment.</title>
        <authorList>
            <person name="Octaviana S."/>
        </authorList>
    </citation>
    <scope>NUCLEOTIDE SEQUENCE [LARGE SCALE GENOMIC DNA]</scope>
    <source>
        <strain evidence="7 8">PWU20</strain>
    </source>
</reference>
<evidence type="ECO:0000256" key="3">
    <source>
        <dbReference type="ARBA" id="ARBA00023082"/>
    </source>
</evidence>
<dbReference type="InterPro" id="IPR039425">
    <property type="entry name" value="RNA_pol_sigma-70-like"/>
</dbReference>
<organism evidence="7 8">
    <name type="scientific">Chryseosolibacter indicus</name>
    <dbReference type="NCBI Taxonomy" id="2782351"/>
    <lineage>
        <taxon>Bacteria</taxon>
        <taxon>Pseudomonadati</taxon>
        <taxon>Bacteroidota</taxon>
        <taxon>Cytophagia</taxon>
        <taxon>Cytophagales</taxon>
        <taxon>Chryseotaleaceae</taxon>
        <taxon>Chryseosolibacter</taxon>
    </lineage>
</organism>
<protein>
    <submittedName>
        <fullName evidence="7">Sigma-70 family RNA polymerase sigma factor</fullName>
    </submittedName>
</protein>
<dbReference type="Gene3D" id="1.10.1740.10">
    <property type="match status" value="1"/>
</dbReference>
<evidence type="ECO:0000259" key="6">
    <source>
        <dbReference type="Pfam" id="PF08281"/>
    </source>
</evidence>
<comment type="similarity">
    <text evidence="1">Belongs to the sigma-70 factor family. ECF subfamily.</text>
</comment>
<dbReference type="InterPro" id="IPR013249">
    <property type="entry name" value="RNA_pol_sigma70_r4_t2"/>
</dbReference>
<evidence type="ECO:0000259" key="5">
    <source>
        <dbReference type="Pfam" id="PF04542"/>
    </source>
</evidence>
<evidence type="ECO:0000313" key="7">
    <source>
        <dbReference type="EMBL" id="MBT1703169.1"/>
    </source>
</evidence>
<dbReference type="Pfam" id="PF08281">
    <property type="entry name" value="Sigma70_r4_2"/>
    <property type="match status" value="1"/>
</dbReference>
<keyword evidence="3" id="KW-0731">Sigma factor</keyword>
<evidence type="ECO:0000256" key="4">
    <source>
        <dbReference type="ARBA" id="ARBA00023163"/>
    </source>
</evidence>
<dbReference type="InterPro" id="IPR013324">
    <property type="entry name" value="RNA_pol_sigma_r3/r4-like"/>
</dbReference>
<keyword evidence="4" id="KW-0804">Transcription</keyword>
<proteinExistence type="inferred from homology"/>
<gene>
    <name evidence="7" type="ORF">KK060_07750</name>
</gene>
<feature type="domain" description="RNA polymerase sigma-70 region 2" evidence="5">
    <location>
        <begin position="6"/>
        <end position="70"/>
    </location>
</feature>
<name>A0ABS5VQN1_9BACT</name>
<dbReference type="InterPro" id="IPR014284">
    <property type="entry name" value="RNA_pol_sigma-70_dom"/>
</dbReference>
<keyword evidence="2" id="KW-0805">Transcription regulation</keyword>
<dbReference type="SUPFAM" id="SSF88659">
    <property type="entry name" value="Sigma3 and sigma4 domains of RNA polymerase sigma factors"/>
    <property type="match status" value="1"/>
</dbReference>
<dbReference type="Pfam" id="PF04542">
    <property type="entry name" value="Sigma70_r2"/>
    <property type="match status" value="1"/>
</dbReference>
<dbReference type="Proteomes" id="UP000772618">
    <property type="component" value="Unassembled WGS sequence"/>
</dbReference>
<dbReference type="CDD" id="cd06171">
    <property type="entry name" value="Sigma70_r4"/>
    <property type="match status" value="1"/>
</dbReference>
<dbReference type="InterPro" id="IPR036388">
    <property type="entry name" value="WH-like_DNA-bd_sf"/>
</dbReference>
<dbReference type="NCBIfam" id="TIGR02937">
    <property type="entry name" value="sigma70-ECF"/>
    <property type="match status" value="1"/>
</dbReference>
<dbReference type="RefSeq" id="WP_254153134.1">
    <property type="nucleotide sequence ID" value="NZ_JAHESD010000012.1"/>
</dbReference>
<feature type="domain" description="RNA polymerase sigma factor 70 region 4 type 2" evidence="6">
    <location>
        <begin position="96"/>
        <end position="148"/>
    </location>
</feature>
<dbReference type="SUPFAM" id="SSF88946">
    <property type="entry name" value="Sigma2 domain of RNA polymerase sigma factors"/>
    <property type="match status" value="1"/>
</dbReference>
<evidence type="ECO:0000256" key="1">
    <source>
        <dbReference type="ARBA" id="ARBA00010641"/>
    </source>
</evidence>
<sequence length="179" mass="20899">MTTFDSIYKAIHDYTWKLTGSKEKTDEITQEVFIKVHQSLHTLNDDKKILSWLKKIIYNTLIDHYRAENRFQIAELSDLMQPDDSADEEGFSDVVQCIEALIELMPPEERSLLMAIEVQGVSQTEYAQQHNLPISTVKSRIQRAREKLRTKITSNCFLLTDRYGNIMDYRKPENINTVL</sequence>
<dbReference type="InterPro" id="IPR007627">
    <property type="entry name" value="RNA_pol_sigma70_r2"/>
</dbReference>